<reference evidence="3 4" key="1">
    <citation type="submission" date="2015-09" db="EMBL/GenBank/DDBJ databases">
        <title>Identification and resolution of microdiversity through metagenomic sequencing of parallel consortia.</title>
        <authorList>
            <person name="Nelson W.C."/>
            <person name="Romine M.F."/>
            <person name="Lindemann S.R."/>
        </authorList>
    </citation>
    <scope>NUCLEOTIDE SEQUENCE [LARGE SCALE GENOMIC DNA]</scope>
    <source>
        <strain evidence="3">HL-49</strain>
    </source>
</reference>
<feature type="transmembrane region" description="Helical" evidence="1">
    <location>
        <begin position="204"/>
        <end position="226"/>
    </location>
</feature>
<evidence type="ECO:0000313" key="4">
    <source>
        <dbReference type="Proteomes" id="UP000050421"/>
    </source>
</evidence>
<feature type="transmembrane region" description="Helical" evidence="1">
    <location>
        <begin position="316"/>
        <end position="335"/>
    </location>
</feature>
<dbReference type="AlphaFoldDB" id="A0A0N8KHC7"/>
<dbReference type="PATRIC" id="fig|1305737.6.peg.1193"/>
<keyword evidence="1" id="KW-0812">Transmembrane</keyword>
<keyword evidence="1" id="KW-1133">Transmembrane helix</keyword>
<protein>
    <recommendedName>
        <fullName evidence="5">DUF4271 domain-containing protein</fullName>
    </recommendedName>
</protein>
<dbReference type="EMBL" id="LJXT01000010">
    <property type="protein sequence ID" value="KPQ19370.1"/>
    <property type="molecule type" value="Genomic_DNA"/>
</dbReference>
<comment type="caution">
    <text evidence="3">The sequence shown here is derived from an EMBL/GenBank/DDBJ whole genome shotgun (WGS) entry which is preliminary data.</text>
</comment>
<evidence type="ECO:0000256" key="2">
    <source>
        <dbReference type="SAM" id="SignalP"/>
    </source>
</evidence>
<feature type="transmembrane region" description="Helical" evidence="1">
    <location>
        <begin position="283"/>
        <end position="304"/>
    </location>
</feature>
<feature type="signal peptide" evidence="2">
    <location>
        <begin position="1"/>
        <end position="21"/>
    </location>
</feature>
<name>A0A0N8KHC7_9BACT</name>
<accession>A0A0N8KHC7</accession>
<feature type="transmembrane region" description="Helical" evidence="1">
    <location>
        <begin position="347"/>
        <end position="367"/>
    </location>
</feature>
<dbReference type="STRING" id="1305737.GCA_000526355_02409"/>
<dbReference type="InterPro" id="IPR025367">
    <property type="entry name" value="DUF4271"/>
</dbReference>
<sequence length="372" mass="43653">MLKKVLILFLLSLCFLNTSRGQVLEDYSNDWEENLVKNWFSATDQLSQWIDIKQFPEAHLVMKIPGETMVFAGERLWFYAEQDTILRRKVKEYQLEFGVDSLHIRLLGDQLVMAQAPVEKRLDAAFHVEQKKETSGPDLVERDFERQSVRDFFIIALLICLFLLAGYRQAYPYVFFSVLSPKGLVTAEDFSEGSSLQKFFSFDVLLFVLIVNILVALSGVFGLIFFRQDLIFAWSDGTALDLLLIWMVGAMLIFGLTVLKFVGIRITAFVFDLGRMEFSHFFYLLRLIVWVNLVFLLVIFFYLMNTFSQVETFLMMFYEVFFWMYLVGIAFLFLSMMNKLSFKKYHLFTYLCIAELVPFLILVKWIMDFGQY</sequence>
<organism evidence="3 4">
    <name type="scientific">Algoriphagus marincola HL-49</name>
    <dbReference type="NCBI Taxonomy" id="1305737"/>
    <lineage>
        <taxon>Bacteria</taxon>
        <taxon>Pseudomonadati</taxon>
        <taxon>Bacteroidota</taxon>
        <taxon>Cytophagia</taxon>
        <taxon>Cytophagales</taxon>
        <taxon>Cyclobacteriaceae</taxon>
        <taxon>Algoriphagus</taxon>
    </lineage>
</organism>
<feature type="transmembrane region" description="Helical" evidence="1">
    <location>
        <begin position="149"/>
        <end position="167"/>
    </location>
</feature>
<evidence type="ECO:0000256" key="1">
    <source>
        <dbReference type="SAM" id="Phobius"/>
    </source>
</evidence>
<proteinExistence type="predicted"/>
<dbReference type="Proteomes" id="UP000050421">
    <property type="component" value="Unassembled WGS sequence"/>
</dbReference>
<keyword evidence="1" id="KW-0472">Membrane</keyword>
<gene>
    <name evidence="3" type="ORF">HLUCCX10_02630</name>
</gene>
<keyword evidence="2" id="KW-0732">Signal</keyword>
<feature type="chain" id="PRO_5006027951" description="DUF4271 domain-containing protein" evidence="2">
    <location>
        <begin position="22"/>
        <end position="372"/>
    </location>
</feature>
<dbReference type="OrthoDB" id="975088at2"/>
<feature type="transmembrane region" description="Helical" evidence="1">
    <location>
        <begin position="246"/>
        <end position="271"/>
    </location>
</feature>
<dbReference type="Pfam" id="PF14093">
    <property type="entry name" value="DUF4271"/>
    <property type="match status" value="1"/>
</dbReference>
<evidence type="ECO:0000313" key="3">
    <source>
        <dbReference type="EMBL" id="KPQ19370.1"/>
    </source>
</evidence>
<evidence type="ECO:0008006" key="5">
    <source>
        <dbReference type="Google" id="ProtNLM"/>
    </source>
</evidence>